<evidence type="ECO:0000259" key="4">
    <source>
        <dbReference type="PROSITE" id="PS50119"/>
    </source>
</evidence>
<feature type="domain" description="B box-type" evidence="4">
    <location>
        <begin position="117"/>
        <end position="158"/>
    </location>
</feature>
<dbReference type="PANTHER" id="PTHR24104">
    <property type="entry name" value="E3 UBIQUITIN-PROTEIN LIGASE NHLRC1-RELATED"/>
    <property type="match status" value="1"/>
</dbReference>
<dbReference type="SUPFAM" id="SSF57845">
    <property type="entry name" value="B-box zinc-binding domain"/>
    <property type="match status" value="1"/>
</dbReference>
<dbReference type="SMART" id="SM00005">
    <property type="entry name" value="DEATH"/>
    <property type="match status" value="1"/>
</dbReference>
<evidence type="ECO:0000256" key="1">
    <source>
        <dbReference type="PROSITE-ProRule" id="PRU00024"/>
    </source>
</evidence>
<dbReference type="Gene3D" id="2.120.10.30">
    <property type="entry name" value="TolB, C-terminal domain"/>
    <property type="match status" value="1"/>
</dbReference>
<evidence type="ECO:0000313" key="6">
    <source>
        <dbReference type="Proteomes" id="UP000887568"/>
    </source>
</evidence>
<dbReference type="SMART" id="SM00336">
    <property type="entry name" value="BBOX"/>
    <property type="match status" value="1"/>
</dbReference>
<dbReference type="Pfam" id="PF00531">
    <property type="entry name" value="Death"/>
    <property type="match status" value="1"/>
</dbReference>
<protein>
    <submittedName>
        <fullName evidence="5">Uncharacterized protein</fullName>
    </submittedName>
</protein>
<dbReference type="RefSeq" id="XP_038064935.1">
    <property type="nucleotide sequence ID" value="XM_038209007.1"/>
</dbReference>
<dbReference type="InterPro" id="IPR011042">
    <property type="entry name" value="6-blade_b-propeller_TolB-like"/>
</dbReference>
<dbReference type="Pfam" id="PF00643">
    <property type="entry name" value="zf-B_box"/>
    <property type="match status" value="1"/>
</dbReference>
<organism evidence="5 6">
    <name type="scientific">Patiria miniata</name>
    <name type="common">Bat star</name>
    <name type="synonym">Asterina miniata</name>
    <dbReference type="NCBI Taxonomy" id="46514"/>
    <lineage>
        <taxon>Eukaryota</taxon>
        <taxon>Metazoa</taxon>
        <taxon>Echinodermata</taxon>
        <taxon>Eleutherozoa</taxon>
        <taxon>Asterozoa</taxon>
        <taxon>Asteroidea</taxon>
        <taxon>Valvatacea</taxon>
        <taxon>Valvatida</taxon>
        <taxon>Asterinidae</taxon>
        <taxon>Patiria</taxon>
    </lineage>
</organism>
<dbReference type="EnsemblMetazoa" id="XM_038209007.1">
    <property type="protein sequence ID" value="XP_038064935.1"/>
    <property type="gene ID" value="LOC119735308"/>
</dbReference>
<dbReference type="GO" id="GO:0043161">
    <property type="term" value="P:proteasome-mediated ubiquitin-dependent protein catabolic process"/>
    <property type="evidence" value="ECO:0007669"/>
    <property type="project" value="TreeGrafter"/>
</dbReference>
<keyword evidence="1" id="KW-0479">Metal-binding</keyword>
<keyword evidence="6" id="KW-1185">Reference proteome</keyword>
<name>A0A914ALP7_PATMI</name>
<dbReference type="GO" id="GO:0008270">
    <property type="term" value="F:zinc ion binding"/>
    <property type="evidence" value="ECO:0007669"/>
    <property type="project" value="UniProtKB-KW"/>
</dbReference>
<dbReference type="Gene3D" id="3.30.160.60">
    <property type="entry name" value="Classic Zinc Finger"/>
    <property type="match status" value="1"/>
</dbReference>
<dbReference type="SUPFAM" id="SSF75011">
    <property type="entry name" value="3-carboxy-cis,cis-mucoante lactonizing enzyme"/>
    <property type="match status" value="1"/>
</dbReference>
<dbReference type="InterPro" id="IPR050952">
    <property type="entry name" value="TRIM-NHL_E3_ligases"/>
</dbReference>
<dbReference type="CDD" id="cd19756">
    <property type="entry name" value="Bbox2"/>
    <property type="match status" value="1"/>
</dbReference>
<evidence type="ECO:0000259" key="3">
    <source>
        <dbReference type="PROSITE" id="PS50017"/>
    </source>
</evidence>
<dbReference type="SUPFAM" id="SSF47986">
    <property type="entry name" value="DEATH domain"/>
    <property type="match status" value="1"/>
</dbReference>
<dbReference type="GeneID" id="119735308"/>
<dbReference type="GO" id="GO:0061630">
    <property type="term" value="F:ubiquitin protein ligase activity"/>
    <property type="evidence" value="ECO:0007669"/>
    <property type="project" value="TreeGrafter"/>
</dbReference>
<accession>A0A914ALP7</accession>
<dbReference type="InterPro" id="IPR011029">
    <property type="entry name" value="DEATH-like_dom_sf"/>
</dbReference>
<dbReference type="PROSITE" id="PS50119">
    <property type="entry name" value="ZF_BBOX"/>
    <property type="match status" value="1"/>
</dbReference>
<evidence type="ECO:0000313" key="5">
    <source>
        <dbReference type="EnsemblMetazoa" id="XP_038064935.1"/>
    </source>
</evidence>
<sequence length="589" mass="66071">MSAAEAITTGVQELRMTELTDRRLRQLARELGQEWKSLATLLGYKKAKIFQIENDNPCQTQEQIFSMLVEWRQQNPSSPDQIESLSNQLREVGREDLADELLGNFQREDARKQQGFAETMFCGRHKSQKDVYCKTCQELICKTCSLSNNHESHQYFTVEEASERYKQVLKDQLPVFNTDLAKIDQALMFISQAEQTFSSQLTQATGVVQNRAVRAVEEVIAEGNRVIDELKQREKDYQQTLNEKRKTLTELRRRKSHTVAVAEYVMQEESSSDFLVRYTDIRKQFEKLGSERPPKSDVKLVYPLFLRSQNIGPVNLGEVVMEDTWELCHKFGKQGQGEGEFESARGIAAAAEPDEIAVADWKNERVVICDKQGQIRGFISVISHDVKAMLDGWVVASSPDVKVYKRDRTLAYEFRTIDSEAGKTTIHVVSFVLLNNGNIIAGDIARKVLTEHQPGKKGKLIRTIPVSLRPNHLAVLSNGWIVISDLEQGLAGIVDVSDGKAAEVATIQPTIDGKPGKRCGGVCSNSSGIYLVVSTGYVNSSHIHHYNCAGQFVSCVAQGLYNPQGITFTVDGQQLAVADRHSVKIYHKV</sequence>
<feature type="coiled-coil region" evidence="2">
    <location>
        <begin position="213"/>
        <end position="254"/>
    </location>
</feature>
<dbReference type="Gene3D" id="1.10.533.10">
    <property type="entry name" value="Death Domain, Fas"/>
    <property type="match status" value="1"/>
</dbReference>
<keyword evidence="1" id="KW-0862">Zinc</keyword>
<proteinExistence type="predicted"/>
<dbReference type="InterPro" id="IPR000488">
    <property type="entry name" value="Death_dom"/>
</dbReference>
<dbReference type="Proteomes" id="UP000887568">
    <property type="component" value="Unplaced"/>
</dbReference>
<dbReference type="OrthoDB" id="6105938at2759"/>
<dbReference type="PANTHER" id="PTHR24104:SF25">
    <property type="entry name" value="PROTEIN LIN-41"/>
    <property type="match status" value="1"/>
</dbReference>
<feature type="domain" description="Death" evidence="3">
    <location>
        <begin position="20"/>
        <end position="105"/>
    </location>
</feature>
<dbReference type="InterPro" id="IPR000315">
    <property type="entry name" value="Znf_B-box"/>
</dbReference>
<dbReference type="PROSITE" id="PS50017">
    <property type="entry name" value="DEATH_DOMAIN"/>
    <property type="match status" value="1"/>
</dbReference>
<dbReference type="GO" id="GO:0000209">
    <property type="term" value="P:protein polyubiquitination"/>
    <property type="evidence" value="ECO:0007669"/>
    <property type="project" value="TreeGrafter"/>
</dbReference>
<keyword evidence="1" id="KW-0863">Zinc-finger</keyword>
<dbReference type="GO" id="GO:0007165">
    <property type="term" value="P:signal transduction"/>
    <property type="evidence" value="ECO:0007669"/>
    <property type="project" value="InterPro"/>
</dbReference>
<keyword evidence="2" id="KW-0175">Coiled coil</keyword>
<evidence type="ECO:0000256" key="2">
    <source>
        <dbReference type="SAM" id="Coils"/>
    </source>
</evidence>
<reference evidence="5" key="1">
    <citation type="submission" date="2022-11" db="UniProtKB">
        <authorList>
            <consortium name="EnsemblMetazoa"/>
        </authorList>
    </citation>
    <scope>IDENTIFICATION</scope>
</reference>
<dbReference type="AlphaFoldDB" id="A0A914ALP7"/>